<name>A0ABU4W6U4_9FUSO</name>
<feature type="transmembrane region" description="Helical" evidence="5">
    <location>
        <begin position="299"/>
        <end position="316"/>
    </location>
</feature>
<keyword evidence="4 5" id="KW-0472">Membrane</keyword>
<feature type="transmembrane region" description="Helical" evidence="5">
    <location>
        <begin position="377"/>
        <end position="396"/>
    </location>
</feature>
<evidence type="ECO:0000256" key="4">
    <source>
        <dbReference type="ARBA" id="ARBA00023136"/>
    </source>
</evidence>
<keyword evidence="7" id="KW-1185">Reference proteome</keyword>
<dbReference type="RefSeq" id="WP_320312660.1">
    <property type="nucleotide sequence ID" value="NZ_JAVIKH010000002.1"/>
</dbReference>
<evidence type="ECO:0000313" key="7">
    <source>
        <dbReference type="Proteomes" id="UP001279681"/>
    </source>
</evidence>
<feature type="transmembrane region" description="Helical" evidence="5">
    <location>
        <begin position="144"/>
        <end position="169"/>
    </location>
</feature>
<dbReference type="PRINTS" id="PR00762">
    <property type="entry name" value="CLCHANNEL"/>
</dbReference>
<comment type="subcellular location">
    <subcellularLocation>
        <location evidence="1">Membrane</location>
        <topology evidence="1">Multi-pass membrane protein</topology>
    </subcellularLocation>
</comment>
<evidence type="ECO:0000256" key="2">
    <source>
        <dbReference type="ARBA" id="ARBA00022692"/>
    </source>
</evidence>
<keyword evidence="3 5" id="KW-1133">Transmembrane helix</keyword>
<dbReference type="PANTHER" id="PTHR43427">
    <property type="entry name" value="CHLORIDE CHANNEL PROTEIN CLC-E"/>
    <property type="match status" value="1"/>
</dbReference>
<feature type="transmembrane region" description="Helical" evidence="5">
    <location>
        <begin position="9"/>
        <end position="29"/>
    </location>
</feature>
<dbReference type="Proteomes" id="UP001279681">
    <property type="component" value="Unassembled WGS sequence"/>
</dbReference>
<evidence type="ECO:0000256" key="1">
    <source>
        <dbReference type="ARBA" id="ARBA00004141"/>
    </source>
</evidence>
<dbReference type="Gene3D" id="1.10.3080.10">
    <property type="entry name" value="Clc chloride channel"/>
    <property type="match status" value="1"/>
</dbReference>
<accession>A0ABU4W6U4</accession>
<dbReference type="InterPro" id="IPR001807">
    <property type="entry name" value="ClC"/>
</dbReference>
<dbReference type="SUPFAM" id="SSF81340">
    <property type="entry name" value="Clc chloride channel"/>
    <property type="match status" value="1"/>
</dbReference>
<sequence>MRERLLRGVFYLIFSVITGLAVGVIDVFFSKGLTLVSNYRVQNFDKVIFFLPLVGALMIILYKKYGKGSLKGMGYVFEAAHMENVIIPKRLIPFSIVSTWATHLFGGSAGREGVAVQIGATVANTLAIRMQKIFNLNVKDLKKILISTGISAGFAGLFGTPFAATIFSLEILNMGVVEYRSLFPSFISAYVAYSVSNFFEINHFHFIVKNMPEKNIKNIMMFFIATFIFAFVGYCFAFFLKKFKSNKYITKIEPVKKIFFGGIILAILLWLTFKGRYSGLGTNLIDISFGSGELNSYDWLLKLFFTIFTLGIGFQGGEVTPIFSIGASLGAVLGVWFNIPIEFLAAIGYCSVFASSTNTFLASFLIGIEIFGYNMAGYLFVACAIAYLFSGEISIYEGQKKDHMKI</sequence>
<dbReference type="Pfam" id="PF00654">
    <property type="entry name" value="Voltage_CLC"/>
    <property type="match status" value="1"/>
</dbReference>
<proteinExistence type="predicted"/>
<comment type="caution">
    <text evidence="6">The sequence shown here is derived from an EMBL/GenBank/DDBJ whole genome shotgun (WGS) entry which is preliminary data.</text>
</comment>
<evidence type="ECO:0000256" key="5">
    <source>
        <dbReference type="SAM" id="Phobius"/>
    </source>
</evidence>
<dbReference type="EMBL" id="JAVIKH010000002">
    <property type="protein sequence ID" value="MDX8335248.1"/>
    <property type="molecule type" value="Genomic_DNA"/>
</dbReference>
<reference evidence="7" key="1">
    <citation type="submission" date="2023-07" db="EMBL/GenBank/DDBJ databases">
        <authorList>
            <person name="Colorado M.A."/>
            <person name="Villamil L.M."/>
            <person name="Melo J.F."/>
            <person name="Rodriguez J.A."/>
            <person name="Ruiz R.Y."/>
        </authorList>
    </citation>
    <scope>NUCLEOTIDE SEQUENCE [LARGE SCALE GENOMIC DNA]</scope>
    <source>
        <strain evidence="7">C33</strain>
    </source>
</reference>
<protein>
    <submittedName>
        <fullName evidence="6">Chloride channel protein</fullName>
    </submittedName>
</protein>
<dbReference type="InterPro" id="IPR014743">
    <property type="entry name" value="Cl-channel_core"/>
</dbReference>
<dbReference type="InterPro" id="IPR050368">
    <property type="entry name" value="ClC-type_chloride_channel"/>
</dbReference>
<dbReference type="PANTHER" id="PTHR43427:SF12">
    <property type="entry name" value="CHLORIDE TRANSPORTER"/>
    <property type="match status" value="1"/>
</dbReference>
<evidence type="ECO:0000256" key="3">
    <source>
        <dbReference type="ARBA" id="ARBA00022989"/>
    </source>
</evidence>
<feature type="transmembrane region" description="Helical" evidence="5">
    <location>
        <begin position="44"/>
        <end position="62"/>
    </location>
</feature>
<organism evidence="6 7">
    <name type="scientific">Candidatus Cetobacterium colombiensis</name>
    <dbReference type="NCBI Taxonomy" id="3073100"/>
    <lineage>
        <taxon>Bacteria</taxon>
        <taxon>Fusobacteriati</taxon>
        <taxon>Fusobacteriota</taxon>
        <taxon>Fusobacteriia</taxon>
        <taxon>Fusobacteriales</taxon>
        <taxon>Fusobacteriaceae</taxon>
        <taxon>Cetobacterium</taxon>
    </lineage>
</organism>
<keyword evidence="2 5" id="KW-0812">Transmembrane</keyword>
<feature type="transmembrane region" description="Helical" evidence="5">
    <location>
        <begin position="259"/>
        <end position="278"/>
    </location>
</feature>
<gene>
    <name evidence="6" type="ORF">RFV38_01865</name>
</gene>
<evidence type="ECO:0000313" key="6">
    <source>
        <dbReference type="EMBL" id="MDX8335248.1"/>
    </source>
</evidence>
<feature type="transmembrane region" description="Helical" evidence="5">
    <location>
        <begin position="219"/>
        <end position="239"/>
    </location>
</feature>